<keyword evidence="1" id="KW-0805">Transcription regulation</keyword>
<dbReference type="InterPro" id="IPR050109">
    <property type="entry name" value="HTH-type_TetR-like_transc_reg"/>
</dbReference>
<keyword evidence="3" id="KW-0804">Transcription</keyword>
<keyword evidence="7" id="KW-1185">Reference proteome</keyword>
<evidence type="ECO:0000256" key="4">
    <source>
        <dbReference type="PROSITE-ProRule" id="PRU00335"/>
    </source>
</evidence>
<dbReference type="InterPro" id="IPR009057">
    <property type="entry name" value="Homeodomain-like_sf"/>
</dbReference>
<feature type="domain" description="HTH tetR-type" evidence="5">
    <location>
        <begin position="22"/>
        <end position="82"/>
    </location>
</feature>
<feature type="DNA-binding region" description="H-T-H motif" evidence="4">
    <location>
        <begin position="45"/>
        <end position="64"/>
    </location>
</feature>
<organism evidence="6 7">
    <name type="scientific">Geodermatophilus sabuli</name>
    <dbReference type="NCBI Taxonomy" id="1564158"/>
    <lineage>
        <taxon>Bacteria</taxon>
        <taxon>Bacillati</taxon>
        <taxon>Actinomycetota</taxon>
        <taxon>Actinomycetes</taxon>
        <taxon>Geodermatophilales</taxon>
        <taxon>Geodermatophilaceae</taxon>
        <taxon>Geodermatophilus</taxon>
    </lineage>
</organism>
<dbReference type="GO" id="GO:0003700">
    <property type="term" value="F:DNA-binding transcription factor activity"/>
    <property type="evidence" value="ECO:0007669"/>
    <property type="project" value="TreeGrafter"/>
</dbReference>
<dbReference type="GO" id="GO:0000976">
    <property type="term" value="F:transcription cis-regulatory region binding"/>
    <property type="evidence" value="ECO:0007669"/>
    <property type="project" value="TreeGrafter"/>
</dbReference>
<dbReference type="EMBL" id="JAAGWF010000003">
    <property type="protein sequence ID" value="NEK56760.1"/>
    <property type="molecule type" value="Genomic_DNA"/>
</dbReference>
<dbReference type="AlphaFoldDB" id="A0A7K3VWL6"/>
<evidence type="ECO:0000313" key="6">
    <source>
        <dbReference type="EMBL" id="NEK56760.1"/>
    </source>
</evidence>
<dbReference type="Gene3D" id="1.10.357.10">
    <property type="entry name" value="Tetracycline Repressor, domain 2"/>
    <property type="match status" value="1"/>
</dbReference>
<proteinExistence type="predicted"/>
<evidence type="ECO:0000256" key="3">
    <source>
        <dbReference type="ARBA" id="ARBA00023163"/>
    </source>
</evidence>
<gene>
    <name evidence="6" type="ORF">GCU56_02580</name>
</gene>
<accession>A0A7K3VWL6</accession>
<dbReference type="PANTHER" id="PTHR30055">
    <property type="entry name" value="HTH-TYPE TRANSCRIPTIONAL REGULATOR RUTR"/>
    <property type="match status" value="1"/>
</dbReference>
<name>A0A7K3VWL6_9ACTN</name>
<dbReference type="PROSITE" id="PS50977">
    <property type="entry name" value="HTH_TETR_2"/>
    <property type="match status" value="1"/>
</dbReference>
<dbReference type="Proteomes" id="UP000470246">
    <property type="component" value="Unassembled WGS sequence"/>
</dbReference>
<dbReference type="Pfam" id="PF00440">
    <property type="entry name" value="TetR_N"/>
    <property type="match status" value="1"/>
</dbReference>
<dbReference type="InterPro" id="IPR001647">
    <property type="entry name" value="HTH_TetR"/>
</dbReference>
<dbReference type="SUPFAM" id="SSF46689">
    <property type="entry name" value="Homeodomain-like"/>
    <property type="match status" value="1"/>
</dbReference>
<evidence type="ECO:0000256" key="2">
    <source>
        <dbReference type="ARBA" id="ARBA00023125"/>
    </source>
</evidence>
<sequence>MPTTPAAVQALAVRPPQQRRSRERWAQILDAGVALLEEGGYEAFTIAAVCERASVPPRAIYARTASKDALFLAVYEHGMARVRTDQDVLADVEGWSHLVGRDRIRRAVSAVASVFATHAAFLRAVVLVSGAHPEVAERGRVYADELTDAFAAVVLPLGSELRSDDAETAVRASFSTVFAALVMRTAYGPTFAWGGLEEHAFVRHLGDIVADHLLGAPSGT</sequence>
<reference evidence="6 7" key="1">
    <citation type="submission" date="2020-02" db="EMBL/GenBank/DDBJ databases">
        <title>Geodermatophilus sabuli CPCC 205279 I12A-02694.</title>
        <authorList>
            <person name="Jiang Z."/>
        </authorList>
    </citation>
    <scope>NUCLEOTIDE SEQUENCE [LARGE SCALE GENOMIC DNA]</scope>
    <source>
        <strain evidence="6 7">I12A-02694</strain>
    </source>
</reference>
<protein>
    <submittedName>
        <fullName evidence="6">TetR/AcrR family transcriptional regulator</fullName>
    </submittedName>
</protein>
<dbReference type="PANTHER" id="PTHR30055:SF234">
    <property type="entry name" value="HTH-TYPE TRANSCRIPTIONAL REGULATOR BETI"/>
    <property type="match status" value="1"/>
</dbReference>
<comment type="caution">
    <text evidence="6">The sequence shown here is derived from an EMBL/GenBank/DDBJ whole genome shotgun (WGS) entry which is preliminary data.</text>
</comment>
<dbReference type="Gene3D" id="1.10.10.60">
    <property type="entry name" value="Homeodomain-like"/>
    <property type="match status" value="1"/>
</dbReference>
<evidence type="ECO:0000256" key="1">
    <source>
        <dbReference type="ARBA" id="ARBA00023015"/>
    </source>
</evidence>
<keyword evidence="2 4" id="KW-0238">DNA-binding</keyword>
<dbReference type="RefSeq" id="WP_163479939.1">
    <property type="nucleotide sequence ID" value="NZ_JAAGWF010000003.1"/>
</dbReference>
<evidence type="ECO:0000259" key="5">
    <source>
        <dbReference type="PROSITE" id="PS50977"/>
    </source>
</evidence>
<evidence type="ECO:0000313" key="7">
    <source>
        <dbReference type="Proteomes" id="UP000470246"/>
    </source>
</evidence>